<keyword evidence="3" id="KW-1185">Reference proteome</keyword>
<name>A0A0R3WQ23_HYDTA</name>
<proteinExistence type="predicted"/>
<reference evidence="2 3" key="2">
    <citation type="submission" date="2018-11" db="EMBL/GenBank/DDBJ databases">
        <authorList>
            <consortium name="Pathogen Informatics"/>
        </authorList>
    </citation>
    <scope>NUCLEOTIDE SEQUENCE [LARGE SCALE GENOMIC DNA]</scope>
</reference>
<dbReference type="Proteomes" id="UP000274429">
    <property type="component" value="Unassembled WGS sequence"/>
</dbReference>
<evidence type="ECO:0000313" key="3">
    <source>
        <dbReference type="Proteomes" id="UP000274429"/>
    </source>
</evidence>
<feature type="compositionally biased region" description="Polar residues" evidence="1">
    <location>
        <begin position="66"/>
        <end position="79"/>
    </location>
</feature>
<dbReference type="EMBL" id="UYWX01001584">
    <property type="protein sequence ID" value="VDM21320.1"/>
    <property type="molecule type" value="Genomic_DNA"/>
</dbReference>
<reference evidence="4" key="1">
    <citation type="submission" date="2017-02" db="UniProtKB">
        <authorList>
            <consortium name="WormBaseParasite"/>
        </authorList>
    </citation>
    <scope>IDENTIFICATION</scope>
</reference>
<gene>
    <name evidence="2" type="ORF">TTAC_LOCUS2848</name>
</gene>
<feature type="region of interest" description="Disordered" evidence="1">
    <location>
        <begin position="62"/>
        <end position="160"/>
    </location>
</feature>
<evidence type="ECO:0000313" key="2">
    <source>
        <dbReference type="EMBL" id="VDM21320.1"/>
    </source>
</evidence>
<protein>
    <submittedName>
        <fullName evidence="4">RGS domain-containing protein</fullName>
    </submittedName>
</protein>
<feature type="compositionally biased region" description="Pro residues" evidence="1">
    <location>
        <begin position="108"/>
        <end position="117"/>
    </location>
</feature>
<accession>A0A0R3WQ23</accession>
<sequence length="160" mass="17302">MAAKIVFFSVDEAAIEKIRLRARQATSDFLDSCDAMRQKAKIRDEDALRKFEAAINNASPVRRASFGSTSFTNKASSNDPDGDKDPSRAMPPMVPRQSSLRVRHRSPHLPPPPPPPGTSTTSSVMNEINALEAFARDTRASPVRGASLAPRSSAEPVSDA</sequence>
<dbReference type="AlphaFoldDB" id="A0A0R3WQ23"/>
<dbReference type="WBParaSite" id="TTAC_0000286301-mRNA-1">
    <property type="protein sequence ID" value="TTAC_0000286301-mRNA-1"/>
    <property type="gene ID" value="TTAC_0000286301"/>
</dbReference>
<evidence type="ECO:0000256" key="1">
    <source>
        <dbReference type="SAM" id="MobiDB-lite"/>
    </source>
</evidence>
<organism evidence="4">
    <name type="scientific">Hydatigena taeniaeformis</name>
    <name type="common">Feline tapeworm</name>
    <name type="synonym">Taenia taeniaeformis</name>
    <dbReference type="NCBI Taxonomy" id="6205"/>
    <lineage>
        <taxon>Eukaryota</taxon>
        <taxon>Metazoa</taxon>
        <taxon>Spiralia</taxon>
        <taxon>Lophotrochozoa</taxon>
        <taxon>Platyhelminthes</taxon>
        <taxon>Cestoda</taxon>
        <taxon>Eucestoda</taxon>
        <taxon>Cyclophyllidea</taxon>
        <taxon>Taeniidae</taxon>
        <taxon>Hydatigera</taxon>
    </lineage>
</organism>
<evidence type="ECO:0000313" key="4">
    <source>
        <dbReference type="WBParaSite" id="TTAC_0000286301-mRNA-1"/>
    </source>
</evidence>